<accession>A0A445E238</accession>
<comment type="function">
    <text evidence="1">Putative transcription activator involved in regulating light control of development.</text>
</comment>
<name>A0A445E238_ARAHY</name>
<evidence type="ECO:0000313" key="2">
    <source>
        <dbReference type="EMBL" id="RYR69486.1"/>
    </source>
</evidence>
<keyword evidence="1" id="KW-0539">Nucleus</keyword>
<dbReference type="GO" id="GO:0005634">
    <property type="term" value="C:nucleus"/>
    <property type="evidence" value="ECO:0007669"/>
    <property type="project" value="UniProtKB-SubCell"/>
</dbReference>
<organism evidence="2 3">
    <name type="scientific">Arachis hypogaea</name>
    <name type="common">Peanut</name>
    <dbReference type="NCBI Taxonomy" id="3818"/>
    <lineage>
        <taxon>Eukaryota</taxon>
        <taxon>Viridiplantae</taxon>
        <taxon>Streptophyta</taxon>
        <taxon>Embryophyta</taxon>
        <taxon>Tracheophyta</taxon>
        <taxon>Spermatophyta</taxon>
        <taxon>Magnoliopsida</taxon>
        <taxon>eudicotyledons</taxon>
        <taxon>Gunneridae</taxon>
        <taxon>Pentapetalae</taxon>
        <taxon>rosids</taxon>
        <taxon>fabids</taxon>
        <taxon>Fabales</taxon>
        <taxon>Fabaceae</taxon>
        <taxon>Papilionoideae</taxon>
        <taxon>50 kb inversion clade</taxon>
        <taxon>dalbergioids sensu lato</taxon>
        <taxon>Dalbergieae</taxon>
        <taxon>Pterocarpus clade</taxon>
        <taxon>Arachis</taxon>
    </lineage>
</organism>
<keyword evidence="1" id="KW-0862">Zinc</keyword>
<keyword evidence="1" id="KW-0479">Metal-binding</keyword>
<evidence type="ECO:0000256" key="1">
    <source>
        <dbReference type="RuleBase" id="RU367018"/>
    </source>
</evidence>
<dbReference type="EMBL" id="SDMP01000003">
    <property type="protein sequence ID" value="RYR69486.1"/>
    <property type="molecule type" value="Genomic_DNA"/>
</dbReference>
<comment type="similarity">
    <text evidence="1">Belongs to the FHY3/FAR1 family.</text>
</comment>
<dbReference type="InterPro" id="IPR031052">
    <property type="entry name" value="FHY3/FAR1"/>
</dbReference>
<gene>
    <name evidence="2" type="ORF">Ahy_A03g016041</name>
</gene>
<dbReference type="GO" id="GO:0006355">
    <property type="term" value="P:regulation of DNA-templated transcription"/>
    <property type="evidence" value="ECO:0007669"/>
    <property type="project" value="UniProtKB-UniRule"/>
</dbReference>
<dbReference type="PANTHER" id="PTHR31669:SF251">
    <property type="entry name" value="PROTEIN FAR1-RELATED SEQUENCE"/>
    <property type="match status" value="1"/>
</dbReference>
<dbReference type="GO" id="GO:0008270">
    <property type="term" value="F:zinc ion binding"/>
    <property type="evidence" value="ECO:0007669"/>
    <property type="project" value="UniProtKB-UniRule"/>
</dbReference>
<proteinExistence type="inferred from homology"/>
<protein>
    <recommendedName>
        <fullName evidence="1">Protein FAR1-RELATED SEQUENCE</fullName>
    </recommendedName>
</protein>
<dbReference type="PANTHER" id="PTHR31669">
    <property type="entry name" value="PROTEIN FAR1-RELATED SEQUENCE 10-RELATED"/>
    <property type="match status" value="1"/>
</dbReference>
<keyword evidence="1" id="KW-0863">Zinc-finger</keyword>
<dbReference type="Proteomes" id="UP000289738">
    <property type="component" value="Chromosome A03"/>
</dbReference>
<comment type="subcellular location">
    <subcellularLocation>
        <location evidence="1">Nucleus</location>
    </subcellularLocation>
</comment>
<keyword evidence="3" id="KW-1185">Reference proteome</keyword>
<sequence length="245" mass="28845">MNDSSSNKRNSDLDYSSESNQVDEEFLKSYNAQLHNGLVYDNISSKCVVDEQFVPKVGITFKTLEEARKFYKNYSKLTDFSTKIRNTTRKGDEIKNQSITCNREERWKSKIYLTLNKNWNNFPIKYGVGESREREIIRCCRFLYCDIVCNKITNRGSILACFRNVQVQFRKKVNHITRSTQFALSFRSYEIVEQVSNLTFNKFVITYDSISREFESRDILCRYSLSVLSFDRVDKVALKYIGILE</sequence>
<comment type="caution">
    <text evidence="2">The sequence shown here is derived from an EMBL/GenBank/DDBJ whole genome shotgun (WGS) entry which is preliminary data.</text>
</comment>
<reference evidence="2 3" key="1">
    <citation type="submission" date="2019-01" db="EMBL/GenBank/DDBJ databases">
        <title>Sequencing of cultivated peanut Arachis hypogaea provides insights into genome evolution and oil improvement.</title>
        <authorList>
            <person name="Chen X."/>
        </authorList>
    </citation>
    <scope>NUCLEOTIDE SEQUENCE [LARGE SCALE GENOMIC DNA]</scope>
    <source>
        <strain evidence="3">cv. Fuhuasheng</strain>
        <tissue evidence="2">Leaves</tissue>
    </source>
</reference>
<evidence type="ECO:0000313" key="3">
    <source>
        <dbReference type="Proteomes" id="UP000289738"/>
    </source>
</evidence>
<dbReference type="AlphaFoldDB" id="A0A445E238"/>